<gene>
    <name evidence="2" type="ORF">M993_02266</name>
</gene>
<dbReference type="RefSeq" id="WP_237087807.1">
    <property type="nucleotide sequence ID" value="NZ_LXEX01000031.1"/>
</dbReference>
<dbReference type="AlphaFoldDB" id="A0AA91EEC5"/>
<name>A0AA91EEC5_9GAMM</name>
<comment type="caution">
    <text evidence="2">The sequence shown here is derived from an EMBL/GenBank/DDBJ whole genome shotgun (WGS) entry which is preliminary data.</text>
</comment>
<feature type="region of interest" description="Disordered" evidence="1">
    <location>
        <begin position="54"/>
        <end position="79"/>
    </location>
</feature>
<organism evidence="2 3">
    <name type="scientific">Obesumbacterium proteus ATCC 12841</name>
    <dbReference type="NCBI Taxonomy" id="1354268"/>
    <lineage>
        <taxon>Bacteria</taxon>
        <taxon>Pseudomonadati</taxon>
        <taxon>Pseudomonadota</taxon>
        <taxon>Gammaproteobacteria</taxon>
        <taxon>Enterobacterales</taxon>
        <taxon>Hafniaceae</taxon>
        <taxon>Obesumbacterium</taxon>
    </lineage>
</organism>
<dbReference type="Pfam" id="PF06069">
    <property type="entry name" value="PerC"/>
    <property type="match status" value="1"/>
</dbReference>
<proteinExistence type="predicted"/>
<evidence type="ECO:0000256" key="1">
    <source>
        <dbReference type="SAM" id="MobiDB-lite"/>
    </source>
</evidence>
<dbReference type="InterPro" id="IPR024684">
    <property type="entry name" value="Tscrpt_act_PerC/SfV_Orf40"/>
</dbReference>
<sequence>MNMTLKDEQAEMIEERGWWYRAARRWLDVLDLTVDDSVREAIVRRREHCLNMSGQIAPDQRRRENRKRYKQQLRYGDGY</sequence>
<evidence type="ECO:0008006" key="4">
    <source>
        <dbReference type="Google" id="ProtNLM"/>
    </source>
</evidence>
<protein>
    <recommendedName>
        <fullName evidence="4">PerC family transcriptional regulator</fullName>
    </recommendedName>
</protein>
<dbReference type="EMBL" id="LXEX01000031">
    <property type="protein sequence ID" value="OAT58963.1"/>
    <property type="molecule type" value="Genomic_DNA"/>
</dbReference>
<evidence type="ECO:0000313" key="2">
    <source>
        <dbReference type="EMBL" id="OAT58963.1"/>
    </source>
</evidence>
<reference evidence="2 3" key="1">
    <citation type="submission" date="2016-04" db="EMBL/GenBank/DDBJ databases">
        <title>ATOL: Assembling a taxonomically balanced genome-scale reconstruction of the evolutionary history of the Enterobacteriaceae.</title>
        <authorList>
            <person name="Plunkett G.III."/>
            <person name="Neeno-Eckwall E.C."/>
            <person name="Glasner J.D."/>
            <person name="Perna N.T."/>
        </authorList>
    </citation>
    <scope>NUCLEOTIDE SEQUENCE [LARGE SCALE GENOMIC DNA]</scope>
    <source>
        <strain evidence="2 3">ATCC 12841</strain>
    </source>
</reference>
<dbReference type="Proteomes" id="UP000078431">
    <property type="component" value="Unassembled WGS sequence"/>
</dbReference>
<accession>A0AA91EEC5</accession>
<keyword evidence="3" id="KW-1185">Reference proteome</keyword>
<evidence type="ECO:0000313" key="3">
    <source>
        <dbReference type="Proteomes" id="UP000078431"/>
    </source>
</evidence>